<dbReference type="InterPro" id="IPR043131">
    <property type="entry name" value="BCAT-like_N"/>
</dbReference>
<dbReference type="Proteomes" id="UP000436692">
    <property type="component" value="Unassembled WGS sequence"/>
</dbReference>
<dbReference type="NCBIfam" id="NF006734">
    <property type="entry name" value="PRK09266.1"/>
    <property type="match status" value="1"/>
</dbReference>
<dbReference type="EMBL" id="WPHM01000001">
    <property type="protein sequence ID" value="MUZ56355.1"/>
    <property type="molecule type" value="Genomic_DNA"/>
</dbReference>
<keyword evidence="3" id="KW-0032">Aminotransferase</keyword>
<dbReference type="RefSeq" id="WP_156546465.1">
    <property type="nucleotide sequence ID" value="NZ_JABAEJ010000001.1"/>
</dbReference>
<dbReference type="PANTHER" id="PTHR42743:SF13">
    <property type="entry name" value="P-LOOP CONTAINING NUCLEOSIDE TRIPHOSPHATE HYDROLASE PROTEIN"/>
    <property type="match status" value="1"/>
</dbReference>
<organism evidence="3 4">
    <name type="scientific">Agrobacterium vitis</name>
    <name type="common">Rhizobium vitis</name>
    <dbReference type="NCBI Taxonomy" id="373"/>
    <lineage>
        <taxon>Bacteria</taxon>
        <taxon>Pseudomonadati</taxon>
        <taxon>Pseudomonadota</taxon>
        <taxon>Alphaproteobacteria</taxon>
        <taxon>Hyphomicrobiales</taxon>
        <taxon>Rhizobiaceae</taxon>
        <taxon>Rhizobium/Agrobacterium group</taxon>
        <taxon>Agrobacterium</taxon>
    </lineage>
</organism>
<protein>
    <recommendedName>
        <fullName evidence="2">Probable branched-chain-amino-acid aminotransferase</fullName>
    </recommendedName>
</protein>
<dbReference type="Gene3D" id="3.20.10.10">
    <property type="entry name" value="D-amino Acid Aminotransferase, subunit A, domain 2"/>
    <property type="match status" value="1"/>
</dbReference>
<dbReference type="Gene3D" id="3.30.470.10">
    <property type="match status" value="1"/>
</dbReference>
<proteinExistence type="inferred from homology"/>
<dbReference type="GO" id="GO:0008483">
    <property type="term" value="F:transaminase activity"/>
    <property type="evidence" value="ECO:0007669"/>
    <property type="project" value="UniProtKB-KW"/>
</dbReference>
<comment type="similarity">
    <text evidence="1">Belongs to the class-IV pyridoxal-phosphate-dependent aminotransferase family.</text>
</comment>
<sequence length="283" mass="31080">MLTNVNPHRSNTMSDCFPCKTTLNGHAVSADDLAPLAFSGFAHFTAMQVRQGRVRGLDLHLERLRLASLAMFGMALPDEQVRAHLHAVLDGAPNDLSLTATIFSRSGEFTVPTAPDNLAILVRTALPSNDPAGPLRLDVVLHERPLASIKHVGESAKTYYLRKAVERGFDDAAFLDTKGRLSEATIWNLVFWDGEAIVWPRADMLHGVTMGIISRQLEKLGIPQRQQEVRLEDLKNMTSAALMNSWTPGIAISSIETTNFTETSTLTELLHRAYQAEPAISIG</sequence>
<dbReference type="SUPFAM" id="SSF56752">
    <property type="entry name" value="D-aminoacid aminotransferase-like PLP-dependent enzymes"/>
    <property type="match status" value="1"/>
</dbReference>
<dbReference type="InterPro" id="IPR001544">
    <property type="entry name" value="Aminotrans_IV"/>
</dbReference>
<name>A0AAE4WAT0_AGRVI</name>
<dbReference type="Pfam" id="PF01063">
    <property type="entry name" value="Aminotran_4"/>
    <property type="match status" value="1"/>
</dbReference>
<evidence type="ECO:0000256" key="1">
    <source>
        <dbReference type="ARBA" id="ARBA00009320"/>
    </source>
</evidence>
<gene>
    <name evidence="3" type="ORF">GOZ95_02640</name>
</gene>
<accession>A0AAE4WAT0</accession>
<dbReference type="PANTHER" id="PTHR42743">
    <property type="entry name" value="AMINO-ACID AMINOTRANSFERASE"/>
    <property type="match status" value="1"/>
</dbReference>
<evidence type="ECO:0000256" key="2">
    <source>
        <dbReference type="ARBA" id="ARBA00014472"/>
    </source>
</evidence>
<keyword evidence="3" id="KW-0808">Transferase</keyword>
<dbReference type="InterPro" id="IPR050571">
    <property type="entry name" value="Class-IV_PLP-Dep_Aminotrnsfr"/>
</dbReference>
<dbReference type="GO" id="GO:0046394">
    <property type="term" value="P:carboxylic acid biosynthetic process"/>
    <property type="evidence" value="ECO:0007669"/>
    <property type="project" value="UniProtKB-ARBA"/>
</dbReference>
<dbReference type="AlphaFoldDB" id="A0AAE4WAT0"/>
<evidence type="ECO:0000313" key="3">
    <source>
        <dbReference type="EMBL" id="MUZ56355.1"/>
    </source>
</evidence>
<evidence type="ECO:0000313" key="4">
    <source>
        <dbReference type="Proteomes" id="UP000436692"/>
    </source>
</evidence>
<dbReference type="InterPro" id="IPR043132">
    <property type="entry name" value="BCAT-like_C"/>
</dbReference>
<dbReference type="InterPro" id="IPR036038">
    <property type="entry name" value="Aminotransferase-like"/>
</dbReference>
<comment type="caution">
    <text evidence="3">The sequence shown here is derived from an EMBL/GenBank/DDBJ whole genome shotgun (WGS) entry which is preliminary data.</text>
</comment>
<reference evidence="3 4" key="1">
    <citation type="submission" date="2019-12" db="EMBL/GenBank/DDBJ databases">
        <title>Whole-genome sequencing of Allorhizobium vitis.</title>
        <authorList>
            <person name="Gan H.M."/>
            <person name="Szegedi E."/>
            <person name="Burr T."/>
            <person name="Savka M.A."/>
        </authorList>
    </citation>
    <scope>NUCLEOTIDE SEQUENCE [LARGE SCALE GENOMIC DNA]</scope>
    <source>
        <strain evidence="3 4">CG989</strain>
    </source>
</reference>